<evidence type="ECO:0000256" key="16">
    <source>
        <dbReference type="PIRSR" id="PIRSR006468-1"/>
    </source>
</evidence>
<comment type="function">
    <text evidence="2">Acts on leucine, isoleucine and valine.</text>
</comment>
<keyword evidence="12" id="KW-0100">Branched-chain amino acid biosynthesis</keyword>
<sequence>MNATDTLDIQITKVEHSRLSETSFENLVFGKIFTDHMFCADYEDGEWKNFQILPYGELPLSPAISALHYGQAFFEGLKAYNFPNGKVGIFRPDKNAERSNKSAERLSMPHLPEDIFVQAIAALVDIDRAWIPSKPNHALYIRPFMFATDPALGVQPSKTYKFMVLTSPVGPFFAKPLKVKIETDFSRACEGGFGYAKAAGNYAGSLLPAREAAKQGYDQLIWTDSKEHAYIEELGAANIMFIIEGKLVTPSTRDTILKGITRDSVIQLAKSWNIPVEERRISVSEVVEGIESGRVTEAFGVGTAATIIPIAEIGYNEKLYKLNESSPREFSNRMNKALNDIRSGLTEDQFGWNYII</sequence>
<comment type="catalytic activity">
    <reaction evidence="13">
        <text>L-valine + 2-oxoglutarate = 3-methyl-2-oxobutanoate + L-glutamate</text>
        <dbReference type="Rhea" id="RHEA:24813"/>
        <dbReference type="ChEBI" id="CHEBI:11851"/>
        <dbReference type="ChEBI" id="CHEBI:16810"/>
        <dbReference type="ChEBI" id="CHEBI:29985"/>
        <dbReference type="ChEBI" id="CHEBI:57762"/>
        <dbReference type="EC" id="2.6.1.42"/>
    </reaction>
</comment>
<dbReference type="Proteomes" id="UP000466586">
    <property type="component" value="Unassembled WGS sequence"/>
</dbReference>
<keyword evidence="11" id="KW-0663">Pyridoxal phosphate</keyword>
<dbReference type="EC" id="2.6.1.42" evidence="7"/>
<evidence type="ECO:0000256" key="7">
    <source>
        <dbReference type="ARBA" id="ARBA00013053"/>
    </source>
</evidence>
<gene>
    <name evidence="17" type="ORF">GS399_00460</name>
</gene>
<dbReference type="InterPro" id="IPR043131">
    <property type="entry name" value="BCAT-like_N"/>
</dbReference>
<dbReference type="CDD" id="cd01557">
    <property type="entry name" value="BCAT_beta_family"/>
    <property type="match status" value="1"/>
</dbReference>
<evidence type="ECO:0000256" key="8">
    <source>
        <dbReference type="ARBA" id="ARBA00022576"/>
    </source>
</evidence>
<evidence type="ECO:0000256" key="4">
    <source>
        <dbReference type="ARBA" id="ARBA00004931"/>
    </source>
</evidence>
<comment type="pathway">
    <text evidence="4">Amino-acid biosynthesis; L-valine biosynthesis; L-valine from pyruvate: step 4/4.</text>
</comment>
<dbReference type="AlphaFoldDB" id="A0A7K1Y4B9"/>
<evidence type="ECO:0000256" key="5">
    <source>
        <dbReference type="ARBA" id="ARBA00005072"/>
    </source>
</evidence>
<dbReference type="PANTHER" id="PTHR11825">
    <property type="entry name" value="SUBGROUP IIII AMINOTRANSFERASE"/>
    <property type="match status" value="1"/>
</dbReference>
<comment type="pathway">
    <text evidence="3">Amino-acid biosynthesis; L-isoleucine biosynthesis; L-isoleucine from 2-oxobutanoate: step 4/4.</text>
</comment>
<dbReference type="NCBIfam" id="TIGR01123">
    <property type="entry name" value="ilvE_II"/>
    <property type="match status" value="1"/>
</dbReference>
<dbReference type="PANTHER" id="PTHR11825:SF44">
    <property type="entry name" value="BRANCHED-CHAIN-AMINO-ACID AMINOTRANSFERASE"/>
    <property type="match status" value="1"/>
</dbReference>
<evidence type="ECO:0000256" key="1">
    <source>
        <dbReference type="ARBA" id="ARBA00001933"/>
    </source>
</evidence>
<evidence type="ECO:0000256" key="15">
    <source>
        <dbReference type="ARBA" id="ARBA00049229"/>
    </source>
</evidence>
<dbReference type="InterPro" id="IPR001544">
    <property type="entry name" value="Aminotrans_IV"/>
</dbReference>
<organism evidence="17 18">
    <name type="scientific">Hufsiella arboris</name>
    <dbReference type="NCBI Taxonomy" id="2695275"/>
    <lineage>
        <taxon>Bacteria</taxon>
        <taxon>Pseudomonadati</taxon>
        <taxon>Bacteroidota</taxon>
        <taxon>Sphingobacteriia</taxon>
        <taxon>Sphingobacteriales</taxon>
        <taxon>Sphingobacteriaceae</taxon>
        <taxon>Hufsiella</taxon>
    </lineage>
</organism>
<evidence type="ECO:0000256" key="10">
    <source>
        <dbReference type="ARBA" id="ARBA00022679"/>
    </source>
</evidence>
<dbReference type="EMBL" id="WVHT01000001">
    <property type="protein sequence ID" value="MXV49426.1"/>
    <property type="molecule type" value="Genomic_DNA"/>
</dbReference>
<evidence type="ECO:0000256" key="6">
    <source>
        <dbReference type="ARBA" id="ARBA00009320"/>
    </source>
</evidence>
<evidence type="ECO:0000256" key="9">
    <source>
        <dbReference type="ARBA" id="ARBA00022605"/>
    </source>
</evidence>
<accession>A0A7K1Y4B9</accession>
<dbReference type="PIRSF" id="PIRSF006468">
    <property type="entry name" value="BCAT1"/>
    <property type="match status" value="1"/>
</dbReference>
<dbReference type="InterPro" id="IPR036038">
    <property type="entry name" value="Aminotransferase-like"/>
</dbReference>
<evidence type="ECO:0000256" key="12">
    <source>
        <dbReference type="ARBA" id="ARBA00023304"/>
    </source>
</evidence>
<dbReference type="Gene3D" id="3.30.470.10">
    <property type="match status" value="1"/>
</dbReference>
<feature type="modified residue" description="N6-(pyridoxal phosphate)lysine" evidence="16">
    <location>
        <position position="197"/>
    </location>
</feature>
<evidence type="ECO:0000256" key="14">
    <source>
        <dbReference type="ARBA" id="ARBA00048798"/>
    </source>
</evidence>
<dbReference type="UniPathway" id="UPA00047">
    <property type="reaction ID" value="UER00058"/>
</dbReference>
<dbReference type="InterPro" id="IPR043132">
    <property type="entry name" value="BCAT-like_C"/>
</dbReference>
<comment type="catalytic activity">
    <reaction evidence="15">
        <text>L-leucine + 2-oxoglutarate = 4-methyl-2-oxopentanoate + L-glutamate</text>
        <dbReference type="Rhea" id="RHEA:18321"/>
        <dbReference type="ChEBI" id="CHEBI:16810"/>
        <dbReference type="ChEBI" id="CHEBI:17865"/>
        <dbReference type="ChEBI" id="CHEBI:29985"/>
        <dbReference type="ChEBI" id="CHEBI:57427"/>
        <dbReference type="EC" id="2.6.1.42"/>
    </reaction>
</comment>
<keyword evidence="10 17" id="KW-0808">Transferase</keyword>
<comment type="caution">
    <text evidence="17">The sequence shown here is derived from an EMBL/GenBank/DDBJ whole genome shotgun (WGS) entry which is preliminary data.</text>
</comment>
<keyword evidence="8 17" id="KW-0032">Aminotransferase</keyword>
<reference evidence="17 18" key="1">
    <citation type="submission" date="2019-11" db="EMBL/GenBank/DDBJ databases">
        <title>Pedobacter sp. HMF7647 Genome sequencing and assembly.</title>
        <authorList>
            <person name="Kang H."/>
            <person name="Kim H."/>
            <person name="Joh K."/>
        </authorList>
    </citation>
    <scope>NUCLEOTIDE SEQUENCE [LARGE SCALE GENOMIC DNA]</scope>
    <source>
        <strain evidence="17 18">HMF7647</strain>
    </source>
</reference>
<keyword evidence="9" id="KW-0028">Amino-acid biosynthesis</keyword>
<evidence type="ECO:0000256" key="3">
    <source>
        <dbReference type="ARBA" id="ARBA00004824"/>
    </source>
</evidence>
<dbReference type="GO" id="GO:0009097">
    <property type="term" value="P:isoleucine biosynthetic process"/>
    <property type="evidence" value="ECO:0007669"/>
    <property type="project" value="UniProtKB-UniPathway"/>
</dbReference>
<protein>
    <recommendedName>
        <fullName evidence="7">branched-chain-amino-acid transaminase</fullName>
        <ecNumber evidence="7">2.6.1.42</ecNumber>
    </recommendedName>
</protein>
<comment type="pathway">
    <text evidence="5">Amino-acid biosynthesis; L-leucine biosynthesis; L-leucine from 3-methyl-2-oxobutanoate: step 4/4.</text>
</comment>
<dbReference type="InterPro" id="IPR033939">
    <property type="entry name" value="BCAT_family"/>
</dbReference>
<comment type="similarity">
    <text evidence="6">Belongs to the class-IV pyridoxal-phosphate-dependent aminotransferase family.</text>
</comment>
<name>A0A7K1Y4B9_9SPHI</name>
<dbReference type="UniPathway" id="UPA00049">
    <property type="reaction ID" value="UER00062"/>
</dbReference>
<dbReference type="GO" id="GO:0009099">
    <property type="term" value="P:L-valine biosynthetic process"/>
    <property type="evidence" value="ECO:0007669"/>
    <property type="project" value="UniProtKB-UniPathway"/>
</dbReference>
<comment type="catalytic activity">
    <reaction evidence="14">
        <text>L-isoleucine + 2-oxoglutarate = (S)-3-methyl-2-oxopentanoate + L-glutamate</text>
        <dbReference type="Rhea" id="RHEA:24801"/>
        <dbReference type="ChEBI" id="CHEBI:16810"/>
        <dbReference type="ChEBI" id="CHEBI:29985"/>
        <dbReference type="ChEBI" id="CHEBI:35146"/>
        <dbReference type="ChEBI" id="CHEBI:58045"/>
        <dbReference type="EC" id="2.6.1.42"/>
    </reaction>
</comment>
<dbReference type="InterPro" id="IPR005786">
    <property type="entry name" value="B_amino_transII"/>
</dbReference>
<evidence type="ECO:0000256" key="2">
    <source>
        <dbReference type="ARBA" id="ARBA00003109"/>
    </source>
</evidence>
<dbReference type="SUPFAM" id="SSF56752">
    <property type="entry name" value="D-aminoacid aminotransferase-like PLP-dependent enzymes"/>
    <property type="match status" value="1"/>
</dbReference>
<evidence type="ECO:0000256" key="11">
    <source>
        <dbReference type="ARBA" id="ARBA00022898"/>
    </source>
</evidence>
<dbReference type="GO" id="GO:0009098">
    <property type="term" value="P:L-leucine biosynthetic process"/>
    <property type="evidence" value="ECO:0007669"/>
    <property type="project" value="UniProtKB-UniPathway"/>
</dbReference>
<dbReference type="Pfam" id="PF01063">
    <property type="entry name" value="Aminotran_4"/>
    <property type="match status" value="1"/>
</dbReference>
<dbReference type="GO" id="GO:0004084">
    <property type="term" value="F:branched-chain-amino-acid transaminase activity"/>
    <property type="evidence" value="ECO:0007669"/>
    <property type="project" value="UniProtKB-EC"/>
</dbReference>
<keyword evidence="18" id="KW-1185">Reference proteome</keyword>
<dbReference type="RefSeq" id="WP_160842540.1">
    <property type="nucleotide sequence ID" value="NZ_WVHT01000001.1"/>
</dbReference>
<dbReference type="Gene3D" id="3.20.10.10">
    <property type="entry name" value="D-amino Acid Aminotransferase, subunit A, domain 2"/>
    <property type="match status" value="1"/>
</dbReference>
<dbReference type="UniPathway" id="UPA00048">
    <property type="reaction ID" value="UER00073"/>
</dbReference>
<comment type="cofactor">
    <cofactor evidence="1">
        <name>pyridoxal 5'-phosphate</name>
        <dbReference type="ChEBI" id="CHEBI:597326"/>
    </cofactor>
</comment>
<evidence type="ECO:0000313" key="18">
    <source>
        <dbReference type="Proteomes" id="UP000466586"/>
    </source>
</evidence>
<evidence type="ECO:0000256" key="13">
    <source>
        <dbReference type="ARBA" id="ARBA00048212"/>
    </source>
</evidence>
<dbReference type="NCBIfam" id="NF009897">
    <property type="entry name" value="PRK13357.1"/>
    <property type="match status" value="1"/>
</dbReference>
<evidence type="ECO:0000313" key="17">
    <source>
        <dbReference type="EMBL" id="MXV49426.1"/>
    </source>
</evidence>
<proteinExistence type="inferred from homology"/>